<evidence type="ECO:0000256" key="2">
    <source>
        <dbReference type="ARBA" id="ARBA00023239"/>
    </source>
</evidence>
<dbReference type="RefSeq" id="XP_018687605.1">
    <property type="nucleotide sequence ID" value="XM_018842845.1"/>
</dbReference>
<evidence type="ECO:0000256" key="1">
    <source>
        <dbReference type="ARBA" id="ARBA00022723"/>
    </source>
</evidence>
<name>A0A178Z393_9EURO</name>
<dbReference type="PANTHER" id="PTHR22789:SF0">
    <property type="entry name" value="3-OXO-TETRONATE 4-PHOSPHATE DECARBOXYLASE-RELATED"/>
    <property type="match status" value="1"/>
</dbReference>
<gene>
    <name evidence="4" type="ORF">AYL99_11339</name>
</gene>
<protein>
    <recommendedName>
        <fullName evidence="3">Class II aldolase/adducin N-terminal domain-containing protein</fullName>
    </recommendedName>
</protein>
<keyword evidence="1" id="KW-0479">Metal-binding</keyword>
<evidence type="ECO:0000313" key="5">
    <source>
        <dbReference type="Proteomes" id="UP000078343"/>
    </source>
</evidence>
<organism evidence="4 5">
    <name type="scientific">Fonsecaea erecta</name>
    <dbReference type="NCBI Taxonomy" id="1367422"/>
    <lineage>
        <taxon>Eukaryota</taxon>
        <taxon>Fungi</taxon>
        <taxon>Dikarya</taxon>
        <taxon>Ascomycota</taxon>
        <taxon>Pezizomycotina</taxon>
        <taxon>Eurotiomycetes</taxon>
        <taxon>Chaetothyriomycetidae</taxon>
        <taxon>Chaetothyriales</taxon>
        <taxon>Herpotrichiellaceae</taxon>
        <taxon>Fonsecaea</taxon>
    </lineage>
</organism>
<dbReference type="Gene3D" id="3.40.225.10">
    <property type="entry name" value="Class II aldolase/adducin N-terminal domain"/>
    <property type="match status" value="1"/>
</dbReference>
<dbReference type="OrthoDB" id="2932980at2759"/>
<evidence type="ECO:0000259" key="3">
    <source>
        <dbReference type="SMART" id="SM01007"/>
    </source>
</evidence>
<dbReference type="SUPFAM" id="SSF53639">
    <property type="entry name" value="AraD/HMP-PK domain-like"/>
    <property type="match status" value="1"/>
</dbReference>
<keyword evidence="5" id="KW-1185">Reference proteome</keyword>
<dbReference type="STRING" id="1367422.A0A178Z393"/>
<dbReference type="PANTHER" id="PTHR22789">
    <property type="entry name" value="FUCULOSE PHOSPHATE ALDOLASE"/>
    <property type="match status" value="1"/>
</dbReference>
<dbReference type="InterPro" id="IPR050197">
    <property type="entry name" value="Aldolase_class_II_sugar_metab"/>
</dbReference>
<dbReference type="GeneID" id="30015507"/>
<dbReference type="Pfam" id="PF00596">
    <property type="entry name" value="Aldolase_II"/>
    <property type="match status" value="1"/>
</dbReference>
<reference evidence="4 5" key="1">
    <citation type="submission" date="2016-04" db="EMBL/GenBank/DDBJ databases">
        <title>Draft genome of Fonsecaea erecta CBS 125763.</title>
        <authorList>
            <person name="Weiss V.A."/>
            <person name="Vicente V.A."/>
            <person name="Raittz R.T."/>
            <person name="Moreno L.F."/>
            <person name="De Souza E.M."/>
            <person name="Pedrosa F.O."/>
            <person name="Steffens M.B."/>
            <person name="Faoro H."/>
            <person name="Tadra-Sfeir M.Z."/>
            <person name="Najafzadeh M.J."/>
            <person name="Felipe M.S."/>
            <person name="Teixeira M."/>
            <person name="Sun J."/>
            <person name="Xi L."/>
            <person name="Gomes R."/>
            <person name="De Azevedo C.M."/>
            <person name="Salgado C.G."/>
            <person name="Da Silva M.B."/>
            <person name="Nascimento M.F."/>
            <person name="Queiroz-Telles F."/>
            <person name="Attili D.S."/>
            <person name="Gorbushina A."/>
        </authorList>
    </citation>
    <scope>NUCLEOTIDE SEQUENCE [LARGE SCALE GENOMIC DNA]</scope>
    <source>
        <strain evidence="4 5">CBS 125763</strain>
    </source>
</reference>
<dbReference type="Proteomes" id="UP000078343">
    <property type="component" value="Unassembled WGS sequence"/>
</dbReference>
<dbReference type="SMART" id="SM01007">
    <property type="entry name" value="Aldolase_II"/>
    <property type="match status" value="1"/>
</dbReference>
<keyword evidence="2" id="KW-0456">Lyase</keyword>
<dbReference type="GO" id="GO:0046872">
    <property type="term" value="F:metal ion binding"/>
    <property type="evidence" value="ECO:0007669"/>
    <property type="project" value="UniProtKB-KW"/>
</dbReference>
<proteinExistence type="predicted"/>
<dbReference type="GO" id="GO:0005829">
    <property type="term" value="C:cytosol"/>
    <property type="evidence" value="ECO:0007669"/>
    <property type="project" value="TreeGrafter"/>
</dbReference>
<comment type="caution">
    <text evidence="4">The sequence shown here is derived from an EMBL/GenBank/DDBJ whole genome shotgun (WGS) entry which is preliminary data.</text>
</comment>
<dbReference type="EMBL" id="LVYI01000014">
    <property type="protein sequence ID" value="OAP54238.1"/>
    <property type="molecule type" value="Genomic_DNA"/>
</dbReference>
<evidence type="ECO:0000313" key="4">
    <source>
        <dbReference type="EMBL" id="OAP54238.1"/>
    </source>
</evidence>
<dbReference type="GO" id="GO:0016832">
    <property type="term" value="F:aldehyde-lyase activity"/>
    <property type="evidence" value="ECO:0007669"/>
    <property type="project" value="TreeGrafter"/>
</dbReference>
<sequence>MENIQSTKRTLITANHILHHQGQVLDAYGHISVRHPSNPSVFLMARYVPAALVASPDDIVEYRVADAEPVDAHAPRGYTERFIHSELYKRFSEVRSVCHSHAREVIPWGLLAASDGGRKGSESGLKACVNTSGFLGKETPVFEPRPHFRPGDIKDLLIRSEHLGAGLAALFTNDAADGGGGQLDRSVVLMRGHGMTVAATSIEHCVFRSIYTRNNAIVQSTAVMLNSSLRLGSDATGDEEDLTFLDDDEVADCTGINVKTVLRPWTAWSREVQANPLYVNLA</sequence>
<dbReference type="InterPro" id="IPR001303">
    <property type="entry name" value="Aldolase_II/adducin_N"/>
</dbReference>
<accession>A0A178Z393</accession>
<dbReference type="GO" id="GO:0019323">
    <property type="term" value="P:pentose catabolic process"/>
    <property type="evidence" value="ECO:0007669"/>
    <property type="project" value="TreeGrafter"/>
</dbReference>
<feature type="domain" description="Class II aldolase/adducin N-terminal" evidence="3">
    <location>
        <begin position="9"/>
        <end position="220"/>
    </location>
</feature>
<dbReference type="AlphaFoldDB" id="A0A178Z393"/>
<dbReference type="InterPro" id="IPR036409">
    <property type="entry name" value="Aldolase_II/adducin_N_sf"/>
</dbReference>